<reference evidence="2 3" key="1">
    <citation type="submission" date="2024-04" db="EMBL/GenBank/DDBJ databases">
        <title>Novel species of the genus Ideonella isolated from streams.</title>
        <authorList>
            <person name="Lu H."/>
        </authorList>
    </citation>
    <scope>NUCLEOTIDE SEQUENCE [LARGE SCALE GENOMIC DNA]</scope>
    <source>
        <strain evidence="2 3">DXS29W</strain>
    </source>
</reference>
<evidence type="ECO:0000313" key="3">
    <source>
        <dbReference type="Proteomes" id="UP001371218"/>
    </source>
</evidence>
<protein>
    <submittedName>
        <fullName evidence="2">Enoyl-CoA hydratase-related protein</fullName>
    </submittedName>
</protein>
<evidence type="ECO:0000313" key="2">
    <source>
        <dbReference type="EMBL" id="MEK8034092.1"/>
    </source>
</evidence>
<dbReference type="Gene3D" id="1.10.12.10">
    <property type="entry name" value="Lyase 2-enoyl-coa Hydratase, Chain A, domain 2"/>
    <property type="match status" value="1"/>
</dbReference>
<name>A0ABU9BVU3_9BURK</name>
<comment type="caution">
    <text evidence="2">The sequence shown here is derived from an EMBL/GenBank/DDBJ whole genome shotgun (WGS) entry which is preliminary data.</text>
</comment>
<dbReference type="RefSeq" id="WP_341428519.1">
    <property type="nucleotide sequence ID" value="NZ_JBBUTG010000025.1"/>
</dbReference>
<dbReference type="InterPro" id="IPR001753">
    <property type="entry name" value="Enoyl-CoA_hydra/iso"/>
</dbReference>
<organism evidence="2 3">
    <name type="scientific">Ideonella lacteola</name>
    <dbReference type="NCBI Taxonomy" id="2984193"/>
    <lineage>
        <taxon>Bacteria</taxon>
        <taxon>Pseudomonadati</taxon>
        <taxon>Pseudomonadota</taxon>
        <taxon>Betaproteobacteria</taxon>
        <taxon>Burkholderiales</taxon>
        <taxon>Sphaerotilaceae</taxon>
        <taxon>Ideonella</taxon>
    </lineage>
</organism>
<evidence type="ECO:0000256" key="1">
    <source>
        <dbReference type="ARBA" id="ARBA00005254"/>
    </source>
</evidence>
<dbReference type="PANTHER" id="PTHR43149:SF3">
    <property type="entry name" value="DELTA(3,5)-DELTA(2,4)-DIENOYL-COA ISOMERASE, PEROXISOMAL-LIKE"/>
    <property type="match status" value="1"/>
</dbReference>
<gene>
    <name evidence="2" type="ORF">AACH06_24980</name>
</gene>
<dbReference type="Proteomes" id="UP001371218">
    <property type="component" value="Unassembled WGS sequence"/>
</dbReference>
<proteinExistence type="inferred from homology"/>
<accession>A0ABU9BVU3</accession>
<dbReference type="Gene3D" id="3.90.226.10">
    <property type="entry name" value="2-enoyl-CoA Hydratase, Chain A, domain 1"/>
    <property type="match status" value="1"/>
</dbReference>
<dbReference type="InterPro" id="IPR045002">
    <property type="entry name" value="Ech1-like"/>
</dbReference>
<dbReference type="SUPFAM" id="SSF52096">
    <property type="entry name" value="ClpP/crotonase"/>
    <property type="match status" value="1"/>
</dbReference>
<dbReference type="Pfam" id="PF00378">
    <property type="entry name" value="ECH_1"/>
    <property type="match status" value="1"/>
</dbReference>
<dbReference type="InterPro" id="IPR014748">
    <property type="entry name" value="Enoyl-CoA_hydra_C"/>
</dbReference>
<keyword evidence="3" id="KW-1185">Reference proteome</keyword>
<dbReference type="CDD" id="cd06558">
    <property type="entry name" value="crotonase-like"/>
    <property type="match status" value="1"/>
</dbReference>
<dbReference type="PANTHER" id="PTHR43149">
    <property type="entry name" value="ENOYL-COA HYDRATASE"/>
    <property type="match status" value="1"/>
</dbReference>
<sequence length="282" mass="30020">MTSASSSYFDLQHDSATGIARLTLNRPERMNTMDPGFFPALRDAIHRLDDEGGTRVLILSSTGKHFSAGMALDVFAGANMPMLDLSSSRKRQAFQTGLRRLMACFDAIDEARFPVICAVHGGCIGGALDLAAACDLRVCTADAFFTVQEIHIGMVADLGSLQRLPKIVAPGMARQMAYTGERVDAQRALAIGLVNAVLPDADALALHTNELAAQIAAKSPLAIAGSKLALNQARDHATADALAQMTLLQSAIFDIGEMEKAITAWKAKQPAAFEPLAPLERS</sequence>
<comment type="similarity">
    <text evidence="1">Belongs to the enoyl-CoA hydratase/isomerase family.</text>
</comment>
<dbReference type="InterPro" id="IPR029045">
    <property type="entry name" value="ClpP/crotonase-like_dom_sf"/>
</dbReference>
<dbReference type="EMBL" id="JBBUTG010000025">
    <property type="protein sequence ID" value="MEK8034092.1"/>
    <property type="molecule type" value="Genomic_DNA"/>
</dbReference>